<dbReference type="GO" id="GO:0005886">
    <property type="term" value="C:plasma membrane"/>
    <property type="evidence" value="ECO:0007669"/>
    <property type="project" value="TreeGrafter"/>
</dbReference>
<dbReference type="SUPFAM" id="SSF69593">
    <property type="entry name" value="Glycerol-3-phosphate (1)-acyltransferase"/>
    <property type="match status" value="1"/>
</dbReference>
<dbReference type="Pfam" id="PF01553">
    <property type="entry name" value="Acyltransferase"/>
    <property type="match status" value="1"/>
</dbReference>
<reference evidence="5 6" key="1">
    <citation type="submission" date="2019-01" db="EMBL/GenBank/DDBJ databases">
        <title>Nocardioides guangzhouensis sp. nov., an actinobacterium isolated from soil.</title>
        <authorList>
            <person name="Fu Y."/>
            <person name="Cai Y."/>
            <person name="Lin Z."/>
            <person name="Chen P."/>
        </authorList>
    </citation>
    <scope>NUCLEOTIDE SEQUENCE [LARGE SCALE GENOMIC DNA]</scope>
    <source>
        <strain evidence="5 6">130</strain>
    </source>
</reference>
<comment type="caution">
    <text evidence="5">The sequence shown here is derived from an EMBL/GenBank/DDBJ whole genome shotgun (WGS) entry which is preliminary data.</text>
</comment>
<keyword evidence="6" id="KW-1185">Reference proteome</keyword>
<evidence type="ECO:0000313" key="5">
    <source>
        <dbReference type="EMBL" id="RYP82939.1"/>
    </source>
</evidence>
<dbReference type="PANTHER" id="PTHR10434:SF55">
    <property type="entry name" value="POSSIBLE ACYLTRANSFERASE"/>
    <property type="match status" value="1"/>
</dbReference>
<organism evidence="5 6">
    <name type="scientific">Nocardioides guangzhouensis</name>
    <dbReference type="NCBI Taxonomy" id="2497878"/>
    <lineage>
        <taxon>Bacteria</taxon>
        <taxon>Bacillati</taxon>
        <taxon>Actinomycetota</taxon>
        <taxon>Actinomycetes</taxon>
        <taxon>Propionibacteriales</taxon>
        <taxon>Nocardioidaceae</taxon>
        <taxon>Nocardioides</taxon>
    </lineage>
</organism>
<evidence type="ECO:0000313" key="6">
    <source>
        <dbReference type="Proteomes" id="UP000295198"/>
    </source>
</evidence>
<dbReference type="InterPro" id="IPR002123">
    <property type="entry name" value="Plipid/glycerol_acylTrfase"/>
</dbReference>
<dbReference type="GO" id="GO:0006654">
    <property type="term" value="P:phosphatidic acid biosynthetic process"/>
    <property type="evidence" value="ECO:0007669"/>
    <property type="project" value="TreeGrafter"/>
</dbReference>
<evidence type="ECO:0000256" key="2">
    <source>
        <dbReference type="ARBA" id="ARBA00023315"/>
    </source>
</evidence>
<name>A0A4V1XYE2_9ACTN</name>
<dbReference type="OrthoDB" id="3210041at2"/>
<feature type="domain" description="Phospholipid/glycerol acyltransferase" evidence="4">
    <location>
        <begin position="38"/>
        <end position="152"/>
    </location>
</feature>
<protein>
    <submittedName>
        <fullName evidence="5">1-acyl-sn-glycerol-3-phosphate acyltransferase</fullName>
    </submittedName>
</protein>
<keyword evidence="2 5" id="KW-0012">Acyltransferase</keyword>
<dbReference type="GO" id="GO:0003841">
    <property type="term" value="F:1-acylglycerol-3-phosphate O-acyltransferase activity"/>
    <property type="evidence" value="ECO:0007669"/>
    <property type="project" value="TreeGrafter"/>
</dbReference>
<dbReference type="PANTHER" id="PTHR10434">
    <property type="entry name" value="1-ACYL-SN-GLYCEROL-3-PHOSPHATE ACYLTRANSFERASE"/>
    <property type="match status" value="1"/>
</dbReference>
<feature type="compositionally biased region" description="Pro residues" evidence="3">
    <location>
        <begin position="271"/>
        <end position="284"/>
    </location>
</feature>
<dbReference type="RefSeq" id="WP_134720278.1">
    <property type="nucleotide sequence ID" value="NZ_SDKM01000040.1"/>
</dbReference>
<gene>
    <name evidence="5" type="ORF">EKO23_20725</name>
</gene>
<keyword evidence="1 5" id="KW-0808">Transferase</keyword>
<feature type="region of interest" description="Disordered" evidence="3">
    <location>
        <begin position="247"/>
        <end position="293"/>
    </location>
</feature>
<feature type="region of interest" description="Disordered" evidence="3">
    <location>
        <begin position="215"/>
        <end position="235"/>
    </location>
</feature>
<evidence type="ECO:0000259" key="4">
    <source>
        <dbReference type="SMART" id="SM00563"/>
    </source>
</evidence>
<dbReference type="AlphaFoldDB" id="A0A4V1XYE2"/>
<dbReference type="Proteomes" id="UP000295198">
    <property type="component" value="Unassembled WGS sequence"/>
</dbReference>
<sequence length="293" mass="31953">MSDRVYRAATVVGRGVLRVLDVRVRVAGSGHLPTDGPVLLAANHASYADFVLLARAAVERDRHVRFLCRHDAWQAPGVGWLMDRMGHVPVDREAPAGAYLHARRLLRSGEAVGVFPEAGISWSYAVRPLMRGVAALARDTGVPVLPVAMWGGQRIWTVGRTESGREPWPSLRRGRLVDVRFGAPLQVAADDDLTAWTRSLGEVLTAMLEDVQRLPEHRPRAGERAPWYPQHLGGHAPDVAEARTLDDVPRRAVPPSWGPWVRPGPSRAGAPQPPRPEQPPPPYDARPGPGAAS</sequence>
<dbReference type="SMART" id="SM00563">
    <property type="entry name" value="PlsC"/>
    <property type="match status" value="1"/>
</dbReference>
<dbReference type="EMBL" id="SDKM01000040">
    <property type="protein sequence ID" value="RYP82939.1"/>
    <property type="molecule type" value="Genomic_DNA"/>
</dbReference>
<accession>A0A4V1XYE2</accession>
<evidence type="ECO:0000256" key="1">
    <source>
        <dbReference type="ARBA" id="ARBA00022679"/>
    </source>
</evidence>
<dbReference type="CDD" id="cd07989">
    <property type="entry name" value="LPLAT_AGPAT-like"/>
    <property type="match status" value="1"/>
</dbReference>
<proteinExistence type="predicted"/>
<evidence type="ECO:0000256" key="3">
    <source>
        <dbReference type="SAM" id="MobiDB-lite"/>
    </source>
</evidence>